<dbReference type="EMBL" id="JACBNQ010000004">
    <property type="protein sequence ID" value="NYB73779.1"/>
    <property type="molecule type" value="Genomic_DNA"/>
</dbReference>
<gene>
    <name evidence="1" type="ORF">HZF24_06445</name>
</gene>
<comment type="caution">
    <text evidence="1">The sequence shown here is derived from an EMBL/GenBank/DDBJ whole genome shotgun (WGS) entry which is preliminary data.</text>
</comment>
<evidence type="ECO:0000313" key="1">
    <source>
        <dbReference type="EMBL" id="NYB73779.1"/>
    </source>
</evidence>
<proteinExistence type="predicted"/>
<dbReference type="Proteomes" id="UP000611629">
    <property type="component" value="Unassembled WGS sequence"/>
</dbReference>
<organism evidence="1 2">
    <name type="scientific">Sedimentibacter hydroxybenzoicus DSM 7310</name>
    <dbReference type="NCBI Taxonomy" id="1123245"/>
    <lineage>
        <taxon>Bacteria</taxon>
        <taxon>Bacillati</taxon>
        <taxon>Bacillota</taxon>
        <taxon>Tissierellia</taxon>
        <taxon>Sedimentibacter</taxon>
    </lineage>
</organism>
<keyword evidence="2" id="KW-1185">Reference proteome</keyword>
<evidence type="ECO:0000313" key="2">
    <source>
        <dbReference type="Proteomes" id="UP000611629"/>
    </source>
</evidence>
<dbReference type="AlphaFoldDB" id="A0A974GVV3"/>
<sequence length="47" mass="5596">MGKDIETAKYKENAAFERCVDFMARMIEKYGHEITEFETENYNRKAS</sequence>
<accession>A0A974GVV3</accession>
<dbReference type="RefSeq" id="WP_179237354.1">
    <property type="nucleotide sequence ID" value="NZ_JACBNQ010000004.1"/>
</dbReference>
<name>A0A974GVV3_SEDHY</name>
<protein>
    <submittedName>
        <fullName evidence="1">Uncharacterized protein</fullName>
    </submittedName>
</protein>
<reference evidence="1" key="1">
    <citation type="submission" date="2020-07" db="EMBL/GenBank/DDBJ databases">
        <title>Genomic analysis of a strain of Sedimentibacter Hydroxybenzoicus DSM7310.</title>
        <authorList>
            <person name="Ma S."/>
        </authorList>
    </citation>
    <scope>NUCLEOTIDE SEQUENCE</scope>
    <source>
        <strain evidence="1">DSM 7310</strain>
    </source>
</reference>